<dbReference type="InterPro" id="IPR013805">
    <property type="entry name" value="GrpE_CC"/>
</dbReference>
<comment type="function">
    <text evidence="7 10 11">Participates actively in the response to hyperosmotic and heat shock by preventing the aggregation of stress-denatured proteins, in association with DnaK and GrpE. It is the nucleotide exchange factor for DnaK and may function as a thermosensor. Unfolded proteins bind initially to DnaJ; upon interaction with the DnaJ-bound protein, DnaK hydrolyzes its bound ATP, resulting in the formation of a stable complex. GrpE releases ADP from DnaK; ATP binding to DnaK triggers the release of the substrate protein, thus completing the reaction cycle. Several rounds of ATP-dependent interactions between DnaJ, DnaK and GrpE are required for fully efficient folding.</text>
</comment>
<dbReference type="Gene3D" id="3.90.20.20">
    <property type="match status" value="1"/>
</dbReference>
<evidence type="ECO:0000256" key="11">
    <source>
        <dbReference type="RuleBase" id="RU000639"/>
    </source>
</evidence>
<evidence type="ECO:0000256" key="8">
    <source>
        <dbReference type="ARBA" id="ARBA00072274"/>
    </source>
</evidence>
<dbReference type="InterPro" id="IPR000740">
    <property type="entry name" value="GrpE"/>
</dbReference>
<dbReference type="PANTHER" id="PTHR21237:SF23">
    <property type="entry name" value="GRPE PROTEIN HOMOLOG, MITOCHONDRIAL"/>
    <property type="match status" value="1"/>
</dbReference>
<keyword evidence="15" id="KW-1185">Reference proteome</keyword>
<sequence>MQEQNPSTPPADELQAQAATAAQTVADADPTIDTMPSLEESLRQAELKAAEHHDAWLRAKAETENVRRRAQDDIAKASKFAAEKFATAMLPVKDSLEAALAVENQTVEKLREGVELTLKQLVSAFEGANLAEENPLNQKFDPNKHQAISAVESDAEPNTVVTVLQKGYLLNERVIRPALVMVAKAKGQ</sequence>
<evidence type="ECO:0000256" key="12">
    <source>
        <dbReference type="RuleBase" id="RU004478"/>
    </source>
</evidence>
<dbReference type="AlphaFoldDB" id="A0A140ICZ5"/>
<keyword evidence="5 10" id="KW-0346">Stress response</keyword>
<dbReference type="FunFam" id="2.30.22.10:FF:000001">
    <property type="entry name" value="Protein GrpE"/>
    <property type="match status" value="1"/>
</dbReference>
<name>A0A140ICZ5_9RHOO</name>
<dbReference type="PRINTS" id="PR00773">
    <property type="entry name" value="GRPEPROTEIN"/>
</dbReference>
<dbReference type="NCBIfam" id="NF010737">
    <property type="entry name" value="PRK14139.1"/>
    <property type="match status" value="1"/>
</dbReference>
<evidence type="ECO:0000256" key="1">
    <source>
        <dbReference type="ARBA" id="ARBA00004496"/>
    </source>
</evidence>
<protein>
    <recommendedName>
        <fullName evidence="8 10">Protein GrpE</fullName>
    </recommendedName>
    <alternativeName>
        <fullName evidence="9 10">HSP-70 cofactor</fullName>
    </alternativeName>
</protein>
<dbReference type="STRING" id="1134435.AC731_000820"/>
<evidence type="ECO:0000256" key="7">
    <source>
        <dbReference type="ARBA" id="ARBA00053401"/>
    </source>
</evidence>
<evidence type="ECO:0000256" key="4">
    <source>
        <dbReference type="ARBA" id="ARBA00022490"/>
    </source>
</evidence>
<keyword evidence="6 10" id="KW-0143">Chaperone</keyword>
<reference evidence="15" key="1">
    <citation type="submission" date="2016-03" db="EMBL/GenBank/DDBJ databases">
        <authorList>
            <person name="Ma C."/>
            <person name="Zhou S."/>
            <person name="Yang G."/>
        </authorList>
    </citation>
    <scope>NUCLEOTIDE SEQUENCE [LARGE SCALE GENOMIC DNA]</scope>
    <source>
        <strain evidence="15">SgZ-1</strain>
    </source>
</reference>
<dbReference type="RefSeq" id="WP_048708675.1">
    <property type="nucleotide sequence ID" value="NZ_CP014646.1"/>
</dbReference>
<dbReference type="Proteomes" id="UP000036902">
    <property type="component" value="Chromosome"/>
</dbReference>
<dbReference type="GO" id="GO:0042803">
    <property type="term" value="F:protein homodimerization activity"/>
    <property type="evidence" value="ECO:0007669"/>
    <property type="project" value="InterPro"/>
</dbReference>
<dbReference type="Pfam" id="PF01025">
    <property type="entry name" value="GrpE"/>
    <property type="match status" value="1"/>
</dbReference>
<evidence type="ECO:0000256" key="9">
    <source>
        <dbReference type="ARBA" id="ARBA00076414"/>
    </source>
</evidence>
<evidence type="ECO:0000256" key="5">
    <source>
        <dbReference type="ARBA" id="ARBA00023016"/>
    </source>
</evidence>
<dbReference type="GO" id="GO:0051087">
    <property type="term" value="F:protein-folding chaperone binding"/>
    <property type="evidence" value="ECO:0007669"/>
    <property type="project" value="InterPro"/>
</dbReference>
<evidence type="ECO:0000256" key="3">
    <source>
        <dbReference type="ARBA" id="ARBA00011738"/>
    </source>
</evidence>
<proteinExistence type="inferred from homology"/>
<dbReference type="EMBL" id="CP014646">
    <property type="protein sequence ID" value="AMO35620.1"/>
    <property type="molecule type" value="Genomic_DNA"/>
</dbReference>
<evidence type="ECO:0000256" key="6">
    <source>
        <dbReference type="ARBA" id="ARBA00023186"/>
    </source>
</evidence>
<comment type="similarity">
    <text evidence="2 10 12">Belongs to the GrpE family.</text>
</comment>
<evidence type="ECO:0000313" key="14">
    <source>
        <dbReference type="EMBL" id="AMO35620.1"/>
    </source>
</evidence>
<dbReference type="KEGG" id="thu:AC731_000820"/>
<dbReference type="SUPFAM" id="SSF58014">
    <property type="entry name" value="Coiled-coil domain of nucleotide exchange factor GrpE"/>
    <property type="match status" value="1"/>
</dbReference>
<dbReference type="PANTHER" id="PTHR21237">
    <property type="entry name" value="GRPE PROTEIN"/>
    <property type="match status" value="1"/>
</dbReference>
<comment type="subcellular location">
    <subcellularLocation>
        <location evidence="1 10">Cytoplasm</location>
    </subcellularLocation>
</comment>
<comment type="subunit">
    <text evidence="3 10">Homodimer.</text>
</comment>
<dbReference type="SUPFAM" id="SSF51064">
    <property type="entry name" value="Head domain of nucleotide exchange factor GrpE"/>
    <property type="match status" value="1"/>
</dbReference>
<evidence type="ECO:0000256" key="13">
    <source>
        <dbReference type="SAM" id="MobiDB-lite"/>
    </source>
</evidence>
<dbReference type="Gene3D" id="2.30.22.10">
    <property type="entry name" value="Head domain of nucleotide exchange factor GrpE"/>
    <property type="match status" value="1"/>
</dbReference>
<dbReference type="GO" id="GO:0051082">
    <property type="term" value="F:unfolded protein binding"/>
    <property type="evidence" value="ECO:0007669"/>
    <property type="project" value="TreeGrafter"/>
</dbReference>
<evidence type="ECO:0000256" key="2">
    <source>
        <dbReference type="ARBA" id="ARBA00009054"/>
    </source>
</evidence>
<dbReference type="CDD" id="cd00446">
    <property type="entry name" value="GrpE"/>
    <property type="match status" value="1"/>
</dbReference>
<feature type="region of interest" description="Disordered" evidence="13">
    <location>
        <begin position="1"/>
        <end position="33"/>
    </location>
</feature>
<accession>A0A140ICZ5</accession>
<evidence type="ECO:0000313" key="15">
    <source>
        <dbReference type="Proteomes" id="UP000036902"/>
    </source>
</evidence>
<evidence type="ECO:0000256" key="10">
    <source>
        <dbReference type="HAMAP-Rule" id="MF_01151"/>
    </source>
</evidence>
<dbReference type="InterPro" id="IPR009012">
    <property type="entry name" value="GrpE_head"/>
</dbReference>
<dbReference type="HAMAP" id="MF_01151">
    <property type="entry name" value="GrpE"/>
    <property type="match status" value="1"/>
</dbReference>
<gene>
    <name evidence="10" type="primary">grpE</name>
    <name evidence="14" type="ORF">AC731_000820</name>
</gene>
<feature type="compositionally biased region" description="Low complexity" evidence="13">
    <location>
        <begin position="11"/>
        <end position="31"/>
    </location>
</feature>
<dbReference type="GO" id="GO:0000774">
    <property type="term" value="F:adenyl-nucleotide exchange factor activity"/>
    <property type="evidence" value="ECO:0007669"/>
    <property type="project" value="InterPro"/>
</dbReference>
<dbReference type="GO" id="GO:0006457">
    <property type="term" value="P:protein folding"/>
    <property type="evidence" value="ECO:0007669"/>
    <property type="project" value="InterPro"/>
</dbReference>
<dbReference type="NCBIfam" id="NF010748">
    <property type="entry name" value="PRK14150.1"/>
    <property type="match status" value="1"/>
</dbReference>
<dbReference type="NCBIfam" id="NF010738">
    <property type="entry name" value="PRK14140.1"/>
    <property type="match status" value="1"/>
</dbReference>
<dbReference type="PROSITE" id="PS01071">
    <property type="entry name" value="GRPE"/>
    <property type="match status" value="1"/>
</dbReference>
<organism evidence="14 15">
    <name type="scientific">Thauera humireducens</name>
    <dbReference type="NCBI Taxonomy" id="1134435"/>
    <lineage>
        <taxon>Bacteria</taxon>
        <taxon>Pseudomonadati</taxon>
        <taxon>Pseudomonadota</taxon>
        <taxon>Betaproteobacteria</taxon>
        <taxon>Rhodocyclales</taxon>
        <taxon>Zoogloeaceae</taxon>
        <taxon>Thauera</taxon>
    </lineage>
</organism>
<keyword evidence="4 10" id="KW-0963">Cytoplasm</keyword>
<dbReference type="GO" id="GO:0005829">
    <property type="term" value="C:cytosol"/>
    <property type="evidence" value="ECO:0007669"/>
    <property type="project" value="TreeGrafter"/>
</dbReference>